<dbReference type="RefSeq" id="XP_026291980.1">
    <property type="nucleotide sequence ID" value="XM_026436195.2"/>
</dbReference>
<dbReference type="GO" id="GO:0003677">
    <property type="term" value="F:DNA binding"/>
    <property type="evidence" value="ECO:0007669"/>
    <property type="project" value="UniProtKB-KW"/>
</dbReference>
<keyword evidence="4" id="KW-0539">Nucleus</keyword>
<keyword evidence="5" id="KW-0131">Cell cycle</keyword>
<comment type="subcellular location">
    <subcellularLocation>
        <location evidence="1">Nucleus</location>
    </subcellularLocation>
</comment>
<sequence length="123" mass="13923">MILIKLPSEGKEVQWGIIELQGDLVSQSDQETHGQFIGDLHYTKQGTPILIIGHHILTGKEVALEKPFAVLERKRGIQPDCCKLENTETSESHTEYQIRAIIKKKLLFKVRPKPIISNILKSV</sequence>
<evidence type="ECO:0000313" key="7">
    <source>
        <dbReference type="Proteomes" id="UP000504606"/>
    </source>
</evidence>
<dbReference type="Pfam" id="PF09696">
    <property type="entry name" value="Ctf8"/>
    <property type="match status" value="1"/>
</dbReference>
<accession>A0A6J1TJV7</accession>
<dbReference type="GeneID" id="113216442"/>
<dbReference type="OrthoDB" id="121932at2759"/>
<evidence type="ECO:0000256" key="4">
    <source>
        <dbReference type="ARBA" id="ARBA00023242"/>
    </source>
</evidence>
<evidence type="ECO:0000313" key="8">
    <source>
        <dbReference type="RefSeq" id="XP_026291980.1"/>
    </source>
</evidence>
<evidence type="ECO:0000256" key="3">
    <source>
        <dbReference type="ARBA" id="ARBA00023125"/>
    </source>
</evidence>
<dbReference type="PANTHER" id="PTHR28605:SF1">
    <property type="entry name" value="CHROMOSOME TRANSMISSION FIDELITY FACTOR 8"/>
    <property type="match status" value="1"/>
</dbReference>
<dbReference type="GO" id="GO:0007064">
    <property type="term" value="P:mitotic sister chromatid cohesion"/>
    <property type="evidence" value="ECO:0007669"/>
    <property type="project" value="InterPro"/>
</dbReference>
<organism evidence="7 8">
    <name type="scientific">Frankliniella occidentalis</name>
    <name type="common">Western flower thrips</name>
    <name type="synonym">Euthrips occidentalis</name>
    <dbReference type="NCBI Taxonomy" id="133901"/>
    <lineage>
        <taxon>Eukaryota</taxon>
        <taxon>Metazoa</taxon>
        <taxon>Ecdysozoa</taxon>
        <taxon>Arthropoda</taxon>
        <taxon>Hexapoda</taxon>
        <taxon>Insecta</taxon>
        <taxon>Pterygota</taxon>
        <taxon>Neoptera</taxon>
        <taxon>Paraneoptera</taxon>
        <taxon>Thysanoptera</taxon>
        <taxon>Terebrantia</taxon>
        <taxon>Thripoidea</taxon>
        <taxon>Thripidae</taxon>
        <taxon>Frankliniella</taxon>
    </lineage>
</organism>
<dbReference type="GO" id="GO:0006260">
    <property type="term" value="P:DNA replication"/>
    <property type="evidence" value="ECO:0007669"/>
    <property type="project" value="UniProtKB-KW"/>
</dbReference>
<keyword evidence="7" id="KW-1185">Reference proteome</keyword>
<dbReference type="GO" id="GO:0031390">
    <property type="term" value="C:Ctf18 RFC-like complex"/>
    <property type="evidence" value="ECO:0007669"/>
    <property type="project" value="InterPro"/>
</dbReference>
<dbReference type="PANTHER" id="PTHR28605">
    <property type="entry name" value="CTF8, CHROMOSOME TRANSMISSION FIDELITY FACTOR 8 HOMOLOG (S. CEREVISIAE)"/>
    <property type="match status" value="1"/>
</dbReference>
<name>A0A6J1TJV7_FRAOC</name>
<evidence type="ECO:0000256" key="2">
    <source>
        <dbReference type="ARBA" id="ARBA00022705"/>
    </source>
</evidence>
<evidence type="ECO:0000256" key="6">
    <source>
        <dbReference type="ARBA" id="ARBA00038447"/>
    </source>
</evidence>
<protein>
    <submittedName>
        <fullName evidence="8">Chromosome transmission fidelity protein 8 homolog</fullName>
    </submittedName>
</protein>
<dbReference type="Proteomes" id="UP000504606">
    <property type="component" value="Unplaced"/>
</dbReference>
<dbReference type="KEGG" id="foc:113216442"/>
<gene>
    <name evidence="8" type="primary">LOC113216442</name>
</gene>
<dbReference type="AlphaFoldDB" id="A0A6J1TJV7"/>
<proteinExistence type="inferred from homology"/>
<evidence type="ECO:0000256" key="1">
    <source>
        <dbReference type="ARBA" id="ARBA00004123"/>
    </source>
</evidence>
<comment type="similarity">
    <text evidence="6">Belongs to the CTF8 family.</text>
</comment>
<keyword evidence="3" id="KW-0238">DNA-binding</keyword>
<dbReference type="InterPro" id="IPR018607">
    <property type="entry name" value="Ctf8"/>
</dbReference>
<reference evidence="8" key="1">
    <citation type="submission" date="2025-08" db="UniProtKB">
        <authorList>
            <consortium name="RefSeq"/>
        </authorList>
    </citation>
    <scope>IDENTIFICATION</scope>
    <source>
        <tissue evidence="8">Whole organism</tissue>
    </source>
</reference>
<evidence type="ECO:0000256" key="5">
    <source>
        <dbReference type="ARBA" id="ARBA00023306"/>
    </source>
</evidence>
<keyword evidence="2" id="KW-0235">DNA replication</keyword>